<dbReference type="SUPFAM" id="SSF88874">
    <property type="entry name" value="Receptor-binding domain of short tail fibre protein gp12"/>
    <property type="match status" value="1"/>
</dbReference>
<dbReference type="RefSeq" id="WP_011792266.1">
    <property type="nucleotide sequence ID" value="NC_008751.1"/>
</dbReference>
<dbReference type="Proteomes" id="UP000009173">
    <property type="component" value="Chromosome"/>
</dbReference>
<dbReference type="HOGENOM" id="CLU_015185_0_0_7"/>
<dbReference type="EMBL" id="CP000527">
    <property type="protein sequence ID" value="ABM28469.1"/>
    <property type="molecule type" value="Genomic_DNA"/>
</dbReference>
<feature type="domain" description="Phage tail fibre protein N-terminal" evidence="1">
    <location>
        <begin position="3"/>
        <end position="160"/>
    </location>
</feature>
<gene>
    <name evidence="2" type="ordered locus">Dvul_1451</name>
</gene>
<sequence>MSVALTYAGESLIARLQAEGRPLTIDTFIFADVPGVDHTAPVNPGQGLPEGHEVYRFAIPQEYRAFVNPNQVVYSALLGSDIGPFAFNWQGLYCTEHATLVAVATFPRLEKRKYDPATNTQGNNLTRNFMLEFSGAREVTQVTVEAAVWQLDFSVRLQGMDERERLSNRDIYGRAAFLDDGWLLTRTADAYRFEAGRGYVEGIRAALAEPLPAVPTVSPCDVWLDVSMQGQGSDVVTTVSPLFLAPGTASPDYTTAPPHNTRHYCEKVARIEADGTVVDLRARSPLSATALVTATRDMLAGVIVEWESETIPVLADGMPLGLELDGNVVSLAAFPRLRRKWCGAEKNGTAPAWYRCTSGGVRDAAGGYIKLQDRRGNSPRGWDHGRGVDAGRILASAQEATGLSSGTLYVGGNPGAGIIQSITHLDGPTTTSTSTANSNAATAQVSITSGKVRVANVATMFVVLV</sequence>
<name>A0A0H3A8B4_NITV4</name>
<protein>
    <recommendedName>
        <fullName evidence="1">Phage tail fibre protein N-terminal domain-containing protein</fullName>
    </recommendedName>
</protein>
<dbReference type="Pfam" id="PF12571">
    <property type="entry name" value="Phage_tail_fib"/>
    <property type="match status" value="1"/>
</dbReference>
<evidence type="ECO:0000313" key="3">
    <source>
        <dbReference type="Proteomes" id="UP000009173"/>
    </source>
</evidence>
<reference evidence="3" key="1">
    <citation type="journal article" date="2009" name="Environ. Microbiol.">
        <title>Contribution of mobile genetic elements to Desulfovibrio vulgaris genome plasticity.</title>
        <authorList>
            <person name="Walker C.B."/>
            <person name="Stolyar S."/>
            <person name="Chivian D."/>
            <person name="Pinel N."/>
            <person name="Gabster J.A."/>
            <person name="Dehal P.S."/>
            <person name="He Z."/>
            <person name="Yang Z.K."/>
            <person name="Yen H.C."/>
            <person name="Zhou J."/>
            <person name="Wall J.D."/>
            <person name="Hazen T.C."/>
            <person name="Arkin A.P."/>
            <person name="Stahl D.A."/>
        </authorList>
    </citation>
    <scope>NUCLEOTIDE SEQUENCE [LARGE SCALE GENOMIC DNA]</scope>
    <source>
        <strain evidence="3">DP4</strain>
    </source>
</reference>
<dbReference type="KEGG" id="dvl:Dvul_1451"/>
<dbReference type="InterPro" id="IPR022225">
    <property type="entry name" value="Phage_tail_fibre_N"/>
</dbReference>
<proteinExistence type="predicted"/>
<accession>A0A0H3A8B4</accession>
<dbReference type="AlphaFoldDB" id="A0A0H3A8B4"/>
<organism evidence="2 3">
    <name type="scientific">Nitratidesulfovibrio vulgaris (strain DP4)</name>
    <name type="common">Desulfovibrio vulgaris</name>
    <dbReference type="NCBI Taxonomy" id="391774"/>
    <lineage>
        <taxon>Bacteria</taxon>
        <taxon>Pseudomonadati</taxon>
        <taxon>Thermodesulfobacteriota</taxon>
        <taxon>Desulfovibrionia</taxon>
        <taxon>Desulfovibrionales</taxon>
        <taxon>Desulfovibrionaceae</taxon>
        <taxon>Nitratidesulfovibrio</taxon>
    </lineage>
</organism>
<evidence type="ECO:0000259" key="1">
    <source>
        <dbReference type="Pfam" id="PF12571"/>
    </source>
</evidence>
<evidence type="ECO:0000313" key="2">
    <source>
        <dbReference type="EMBL" id="ABM28469.1"/>
    </source>
</evidence>